<keyword evidence="1" id="KW-1133">Transmembrane helix</keyword>
<reference evidence="2 3" key="1">
    <citation type="submission" date="2023-10" db="EMBL/GenBank/DDBJ databases">
        <title>Noviherbaspirillum sp. CPCC 100848 genome assembly.</title>
        <authorList>
            <person name="Li X.Y."/>
            <person name="Fang X.M."/>
        </authorList>
    </citation>
    <scope>NUCLEOTIDE SEQUENCE [LARGE SCALE GENOMIC DNA]</scope>
    <source>
        <strain evidence="2 3">CPCC 100848</strain>
    </source>
</reference>
<organism evidence="2 3">
    <name type="scientific">Noviherbaspirillum album</name>
    <dbReference type="NCBI Taxonomy" id="3080276"/>
    <lineage>
        <taxon>Bacteria</taxon>
        <taxon>Pseudomonadati</taxon>
        <taxon>Pseudomonadota</taxon>
        <taxon>Betaproteobacteria</taxon>
        <taxon>Burkholderiales</taxon>
        <taxon>Oxalobacteraceae</taxon>
        <taxon>Noviherbaspirillum</taxon>
    </lineage>
</organism>
<keyword evidence="1" id="KW-0472">Membrane</keyword>
<evidence type="ECO:0000313" key="3">
    <source>
        <dbReference type="Proteomes" id="UP001352263"/>
    </source>
</evidence>
<name>A0ABU6J9Y3_9BURK</name>
<dbReference type="EMBL" id="JAWIIV010000011">
    <property type="protein sequence ID" value="MEC4720466.1"/>
    <property type="molecule type" value="Genomic_DNA"/>
</dbReference>
<comment type="caution">
    <text evidence="2">The sequence shown here is derived from an EMBL/GenBank/DDBJ whole genome shotgun (WGS) entry which is preliminary data.</text>
</comment>
<keyword evidence="3" id="KW-1185">Reference proteome</keyword>
<evidence type="ECO:0000313" key="2">
    <source>
        <dbReference type="EMBL" id="MEC4720466.1"/>
    </source>
</evidence>
<dbReference type="RefSeq" id="WP_326507184.1">
    <property type="nucleotide sequence ID" value="NZ_JAWIIV010000011.1"/>
</dbReference>
<gene>
    <name evidence="2" type="ORF">RY831_14990</name>
</gene>
<feature type="transmembrane region" description="Helical" evidence="1">
    <location>
        <begin position="12"/>
        <end position="30"/>
    </location>
</feature>
<proteinExistence type="predicted"/>
<sequence length="130" mass="14829">MMHKPMLFGGRVCEPILWLAFIVLWIWFFFGSNKGRIEATRFIAAPGVVEYAWGGAFDMPANERPCNVPEIEKVRFKVQSVNPPQVLYSCNTWWLDNLGIVMAELTGNGSREDYVEESTVLPTGYKPRIN</sequence>
<keyword evidence="1" id="KW-0812">Transmembrane</keyword>
<dbReference type="Proteomes" id="UP001352263">
    <property type="component" value="Unassembled WGS sequence"/>
</dbReference>
<accession>A0ABU6J9Y3</accession>
<protein>
    <submittedName>
        <fullName evidence="2">Uncharacterized protein</fullName>
    </submittedName>
</protein>
<evidence type="ECO:0000256" key="1">
    <source>
        <dbReference type="SAM" id="Phobius"/>
    </source>
</evidence>